<dbReference type="Proteomes" id="UP001055439">
    <property type="component" value="Chromosome 1"/>
</dbReference>
<sequence>MGFWSVTGMPLHLFGLGIGKQRLLGILFDIAKFSHEKAGAFGNKAIRYTAAVPSDSSKRAQQVLSVRGNVSKIQVMHQFLYVVDMEWSLVTVALGN</sequence>
<keyword evidence="2" id="KW-1185">Reference proteome</keyword>
<proteinExistence type="predicted"/>
<organism evidence="1 2">
    <name type="scientific">Musa troglodytarum</name>
    <name type="common">fe'i banana</name>
    <dbReference type="NCBI Taxonomy" id="320322"/>
    <lineage>
        <taxon>Eukaryota</taxon>
        <taxon>Viridiplantae</taxon>
        <taxon>Streptophyta</taxon>
        <taxon>Embryophyta</taxon>
        <taxon>Tracheophyta</taxon>
        <taxon>Spermatophyta</taxon>
        <taxon>Magnoliopsida</taxon>
        <taxon>Liliopsida</taxon>
        <taxon>Zingiberales</taxon>
        <taxon>Musaceae</taxon>
        <taxon>Musa</taxon>
    </lineage>
</organism>
<dbReference type="AlphaFoldDB" id="A0A9E7E7J9"/>
<evidence type="ECO:0000313" key="1">
    <source>
        <dbReference type="EMBL" id="URD71949.1"/>
    </source>
</evidence>
<gene>
    <name evidence="1" type="ORF">MUK42_25934</name>
</gene>
<reference evidence="1" key="1">
    <citation type="submission" date="2022-05" db="EMBL/GenBank/DDBJ databases">
        <title>The Musa troglodytarum L. genome provides insights into the mechanism of non-climacteric behaviour and enrichment of carotenoids.</title>
        <authorList>
            <person name="Wang J."/>
        </authorList>
    </citation>
    <scope>NUCLEOTIDE SEQUENCE</scope>
    <source>
        <tissue evidence="1">Leaf</tissue>
    </source>
</reference>
<protein>
    <submittedName>
        <fullName evidence="1">Uncharacterized protein</fullName>
    </submittedName>
</protein>
<accession>A0A9E7E7J9</accession>
<evidence type="ECO:0000313" key="2">
    <source>
        <dbReference type="Proteomes" id="UP001055439"/>
    </source>
</evidence>
<name>A0A9E7E7J9_9LILI</name>
<dbReference type="EMBL" id="CP097502">
    <property type="protein sequence ID" value="URD71949.1"/>
    <property type="molecule type" value="Genomic_DNA"/>
</dbReference>